<evidence type="ECO:0000256" key="4">
    <source>
        <dbReference type="SAM" id="MobiDB-lite"/>
    </source>
</evidence>
<dbReference type="Gene3D" id="3.30.40.10">
    <property type="entry name" value="Zinc/RING finger domain, C3HC4 (zinc finger)"/>
    <property type="match status" value="1"/>
</dbReference>
<evidence type="ECO:0000256" key="3">
    <source>
        <dbReference type="PROSITE-ProRule" id="PRU00175"/>
    </source>
</evidence>
<dbReference type="GO" id="GO:0008270">
    <property type="term" value="F:zinc ion binding"/>
    <property type="evidence" value="ECO:0007669"/>
    <property type="project" value="UniProtKB-KW"/>
</dbReference>
<evidence type="ECO:0000259" key="5">
    <source>
        <dbReference type="PROSITE" id="PS50089"/>
    </source>
</evidence>
<feature type="domain" description="RING-type" evidence="5">
    <location>
        <begin position="18"/>
        <end position="57"/>
    </location>
</feature>
<name>A0A9P1ILG1_9PELO</name>
<feature type="region of interest" description="Disordered" evidence="4">
    <location>
        <begin position="311"/>
        <end position="350"/>
    </location>
</feature>
<reference evidence="6" key="1">
    <citation type="submission" date="2022-11" db="EMBL/GenBank/DDBJ databases">
        <authorList>
            <person name="Kikuchi T."/>
        </authorList>
    </citation>
    <scope>NUCLEOTIDE SEQUENCE</scope>
    <source>
        <strain evidence="6">PS1010</strain>
    </source>
</reference>
<keyword evidence="2" id="KW-0862">Zinc</keyword>
<evidence type="ECO:0000256" key="1">
    <source>
        <dbReference type="ARBA" id="ARBA00022771"/>
    </source>
</evidence>
<feature type="region of interest" description="Disordered" evidence="4">
    <location>
        <begin position="499"/>
        <end position="524"/>
    </location>
</feature>
<dbReference type="OrthoDB" id="10679316at2759"/>
<keyword evidence="1 3" id="KW-0479">Metal-binding</keyword>
<sequence length="601" mass="68346">MPASPSEKEKVQEISLTCRLCDNTFYLPKILPCCDISCCHQCLKSLQENKRGCPVCEKPFKLQELRTNQIIQDIITRFKPAVIIEKRLENFQQYPHLQTKIVKRELLDQLAQSIDIDEQISFFVCYDPNVAIRPYASTSKTPEYQIQKIPTINSFQRGYRCKASTPMFVIRQLMMQKFQLDESIARIAFVCDGAELTDNITLRTVAFRRNSPSTTKMLINMLILMKNNIRKQSPTSEIKRNSSENDIMADNTANEEKEDGPPILEEEIMPSLDVEITKPESEPTPPPNKEQPKIELPAPISKNIAQVFPFPIPQNQRTPPNIPQQQQQQSNSRPTSREKMTPPNLPNVKFNQTATNHAVEWLFMRALETKKDPSKFLDDYYITAGGPQPNTTISPEQEFIFKFRKECDSKGVVIPTITPELQASLFAQMFEKHQNIQRMKMIEERKLNKRRSFDATQDGSAGKRIKKTDVSAYVVTTPIMNKLPSETTKITVTKVAEDKRDQEVTSTSELEKTINSSDRPSPLLLPTAESIDALTQARKSSKTLGKTLAESMRRSGGTSSQQQTNTPSFMINTPKEENVTSSTNTNVSPIEEKPKIYLTNM</sequence>
<gene>
    <name evidence="6" type="ORF">CAMP_LOCUS8029</name>
</gene>
<evidence type="ECO:0000256" key="2">
    <source>
        <dbReference type="ARBA" id="ARBA00022833"/>
    </source>
</evidence>
<keyword evidence="7" id="KW-1185">Reference proteome</keyword>
<dbReference type="InterPro" id="IPR001841">
    <property type="entry name" value="Znf_RING"/>
</dbReference>
<dbReference type="Proteomes" id="UP001152747">
    <property type="component" value="Unassembled WGS sequence"/>
</dbReference>
<feature type="region of interest" description="Disordered" evidence="4">
    <location>
        <begin position="548"/>
        <end position="587"/>
    </location>
</feature>
<organism evidence="6 7">
    <name type="scientific">Caenorhabditis angaria</name>
    <dbReference type="NCBI Taxonomy" id="860376"/>
    <lineage>
        <taxon>Eukaryota</taxon>
        <taxon>Metazoa</taxon>
        <taxon>Ecdysozoa</taxon>
        <taxon>Nematoda</taxon>
        <taxon>Chromadorea</taxon>
        <taxon>Rhabditida</taxon>
        <taxon>Rhabditina</taxon>
        <taxon>Rhabditomorpha</taxon>
        <taxon>Rhabditoidea</taxon>
        <taxon>Rhabditidae</taxon>
        <taxon>Peloderinae</taxon>
        <taxon>Caenorhabditis</taxon>
    </lineage>
</organism>
<dbReference type="InterPro" id="IPR013083">
    <property type="entry name" value="Znf_RING/FYVE/PHD"/>
</dbReference>
<proteinExistence type="predicted"/>
<feature type="compositionally biased region" description="Polar residues" evidence="4">
    <location>
        <begin position="556"/>
        <end position="571"/>
    </location>
</feature>
<dbReference type="SUPFAM" id="SSF57850">
    <property type="entry name" value="RING/U-box"/>
    <property type="match status" value="1"/>
</dbReference>
<feature type="region of interest" description="Disordered" evidence="4">
    <location>
        <begin position="233"/>
        <end position="263"/>
    </location>
</feature>
<accession>A0A9P1ILG1</accession>
<protein>
    <recommendedName>
        <fullName evidence="5">RING-type domain-containing protein</fullName>
    </recommendedName>
</protein>
<dbReference type="AlphaFoldDB" id="A0A9P1ILG1"/>
<dbReference type="EMBL" id="CANHGI010000003">
    <property type="protein sequence ID" value="CAI5445392.1"/>
    <property type="molecule type" value="Genomic_DNA"/>
</dbReference>
<keyword evidence="1 3" id="KW-0863">Zinc-finger</keyword>
<dbReference type="PROSITE" id="PS50089">
    <property type="entry name" value="ZF_RING_2"/>
    <property type="match status" value="1"/>
</dbReference>
<evidence type="ECO:0000313" key="6">
    <source>
        <dbReference type="EMBL" id="CAI5445392.1"/>
    </source>
</evidence>
<comment type="caution">
    <text evidence="6">The sequence shown here is derived from an EMBL/GenBank/DDBJ whole genome shotgun (WGS) entry which is preliminary data.</text>
</comment>
<feature type="compositionally biased region" description="Low complexity" evidence="4">
    <location>
        <begin position="313"/>
        <end position="334"/>
    </location>
</feature>
<feature type="compositionally biased region" description="Polar residues" evidence="4">
    <location>
        <begin position="504"/>
        <end position="519"/>
    </location>
</feature>
<evidence type="ECO:0000313" key="7">
    <source>
        <dbReference type="Proteomes" id="UP001152747"/>
    </source>
</evidence>